<organism evidence="1 2">
    <name type="scientific">Labilibaculum filiforme</name>
    <dbReference type="NCBI Taxonomy" id="1940526"/>
    <lineage>
        <taxon>Bacteria</taxon>
        <taxon>Pseudomonadati</taxon>
        <taxon>Bacteroidota</taxon>
        <taxon>Bacteroidia</taxon>
        <taxon>Marinilabiliales</taxon>
        <taxon>Marinifilaceae</taxon>
        <taxon>Labilibaculum</taxon>
    </lineage>
</organism>
<comment type="caution">
    <text evidence="1">The sequence shown here is derived from an EMBL/GenBank/DDBJ whole genome shotgun (WGS) entry which is preliminary data.</text>
</comment>
<dbReference type="AlphaFoldDB" id="A0A2N3HY96"/>
<sequence>MEQILSDYTSKQVENIAENILFEFAKTDWSADQYLSEISSRLLKSHGILKNSIGKLRASDFTEELSKKDAIFDRDIICFKKFVDANRYMRDENKVEAATKIWKLIDAHNLNLYRLSYEEQTSSATSLFAELDRQDNKLLIEALIGASEALILAKNSNDALMSTYRESNEAKATKEDQIAASLQRKQVRDIINSDLLPYLEVMIRVNPATYKGIYQSIIKYIEAVNTKVRSRSTKNESETTLELEQN</sequence>
<proteinExistence type="predicted"/>
<accession>A0A2N3HY96</accession>
<evidence type="ECO:0000313" key="2">
    <source>
        <dbReference type="Proteomes" id="UP000233535"/>
    </source>
</evidence>
<evidence type="ECO:0000313" key="1">
    <source>
        <dbReference type="EMBL" id="PKQ63011.1"/>
    </source>
</evidence>
<name>A0A2N3HY96_9BACT</name>
<protein>
    <submittedName>
        <fullName evidence="1">Uncharacterized protein</fullName>
    </submittedName>
</protein>
<reference evidence="1 2" key="1">
    <citation type="journal article" date="2017" name="Front. Microbiol.">
        <title>Labilibaculum manganireducens gen. nov., sp. nov. and Labilibaculum filiforme sp. nov., Novel Bacteroidetes Isolated from Subsurface Sediments of the Baltic Sea.</title>
        <authorList>
            <person name="Vandieken V."/>
            <person name="Marshall I.P."/>
            <person name="Niemann H."/>
            <person name="Engelen B."/>
            <person name="Cypionka H."/>
        </authorList>
    </citation>
    <scope>NUCLEOTIDE SEQUENCE [LARGE SCALE GENOMIC DNA]</scope>
    <source>
        <strain evidence="1 2">59.16B</strain>
    </source>
</reference>
<dbReference type="RefSeq" id="WP_101261216.1">
    <property type="nucleotide sequence ID" value="NZ_MVDD01000006.1"/>
</dbReference>
<dbReference type="Pfam" id="PF19775">
    <property type="entry name" value="DUF6261"/>
    <property type="match status" value="1"/>
</dbReference>
<dbReference type="OrthoDB" id="1116590at2"/>
<dbReference type="Proteomes" id="UP000233535">
    <property type="component" value="Unassembled WGS sequence"/>
</dbReference>
<keyword evidence="2" id="KW-1185">Reference proteome</keyword>
<gene>
    <name evidence="1" type="ORF">BZG02_09565</name>
</gene>
<dbReference type="InterPro" id="IPR046228">
    <property type="entry name" value="DUF6261"/>
</dbReference>
<dbReference type="EMBL" id="MVDD01000006">
    <property type="protein sequence ID" value="PKQ63011.1"/>
    <property type="molecule type" value="Genomic_DNA"/>
</dbReference>